<evidence type="ECO:0000256" key="16">
    <source>
        <dbReference type="ARBA" id="ARBA00023171"/>
    </source>
</evidence>
<comment type="subunit">
    <text evidence="18 20">Protochlorophyllide reductase is composed of three subunits; ChlL, ChlN and ChlB. Forms a heterotetramer of two ChlB and two ChlN subunits.</text>
</comment>
<dbReference type="UniPathway" id="UPA00670"/>
<dbReference type="GO" id="GO:0051539">
    <property type="term" value="F:4 iron, 4 sulfur cluster binding"/>
    <property type="evidence" value="ECO:0007669"/>
    <property type="project" value="UniProtKB-UniRule"/>
</dbReference>
<evidence type="ECO:0000256" key="10">
    <source>
        <dbReference type="ARBA" id="ARBA00022723"/>
    </source>
</evidence>
<keyword evidence="15 20" id="KW-0411">Iron-sulfur</keyword>
<proteinExistence type="inferred from homology"/>
<comment type="pathway">
    <text evidence="2 20">Porphyrin-containing compound metabolism; chlorophyll biosynthesis (light-independent).</text>
</comment>
<evidence type="ECO:0000256" key="1">
    <source>
        <dbReference type="ARBA" id="ARBA00004229"/>
    </source>
</evidence>
<evidence type="ECO:0000256" key="3">
    <source>
        <dbReference type="ARBA" id="ARBA00008935"/>
    </source>
</evidence>
<dbReference type="PANTHER" id="PTHR33712">
    <property type="entry name" value="LIGHT-INDEPENDENT PROTOCHLOROPHYLLIDE REDUCTASE SUBUNIT B"/>
    <property type="match status" value="1"/>
</dbReference>
<dbReference type="PANTHER" id="PTHR33712:SF7">
    <property type="entry name" value="LIGHT-INDEPENDENT PROTOCHLOROPHYLLIDE REDUCTASE SUBUNIT B"/>
    <property type="match status" value="1"/>
</dbReference>
<evidence type="ECO:0000313" key="23">
    <source>
        <dbReference type="EMBL" id="AIT95314.1"/>
    </source>
</evidence>
<dbReference type="AlphaFoldDB" id="A0A097KQ34"/>
<keyword evidence="16 20" id="KW-0149">Chlorophyll biosynthesis</keyword>
<keyword evidence="14 20" id="KW-0408">Iron</keyword>
<name>A0A097KQ34_BOTBR</name>
<comment type="subcellular location">
    <subcellularLocation>
        <location evidence="1 20">Plastid</location>
        <location evidence="1 20">Chloroplast</location>
    </subcellularLocation>
</comment>
<comment type="cofactor">
    <cofactor evidence="20">
        <name>[4Fe-4S] cluster</name>
        <dbReference type="ChEBI" id="CHEBI:49883"/>
    </cofactor>
    <text evidence="20">Binds 1 [4Fe-4S] cluster per heterodimer. The cluster is bound at the heterodimer interface by residues from both subunits.</text>
</comment>
<accession>A0A097KQ34</accession>
<dbReference type="GO" id="GO:0046872">
    <property type="term" value="F:metal ion binding"/>
    <property type="evidence" value="ECO:0007669"/>
    <property type="project" value="UniProtKB-KW"/>
</dbReference>
<evidence type="ECO:0000256" key="15">
    <source>
        <dbReference type="ARBA" id="ARBA00023014"/>
    </source>
</evidence>
<sequence>MRLAYWMYAGPAHIGTLRVASSFQNVHAIMHAPLGDDYFNVMRSMLERERDFTPVTASIVDRHVLARGSQEKVVENIGRKDREETPDLILLTPTCTSSILQEDLQNFVNRAAESSGSDVLLADVNHYRVNEFQAADRTLEQIVKYYIEKSKRDGSLKAEKTVRPSANIIGVFTLGFHHHHDVREISQLLADLGIDVNEIIPEGGSVKRLKNLPSAWFNIVPYREIGLMVAQYLEKEFAMPFVSTTPMGVVDTGKFVREIGTLLKRLDSQRDPFNKGEDQTLALSQALPVPPPGVQLALTSEEGACANPLWVRGTGGHPIPLPALENIESYIDAQTRFVSQSAWFSRSIDCQNLTGKKGFVFGDATHAASMTKILAREMGIRVACAGTYCKHDADWFREEVEGFCDEILITDDHTKVSEKISQLEPSVLFGTQMERHVGKKFDIPCGVISAPVHIQNFPLGYRPFLGFEGTNQIADLVYNSFTLGMEDHLLEIFGGHDTKELKNSSKKDKEVFQTSASDSSPLWTEEGAQELRRIPGFVRGKIKRNTERFAKEMGFKEISLEVLYAAKEAVGS</sequence>
<keyword evidence="10 20" id="KW-0479">Metal-binding</keyword>
<gene>
    <name evidence="20 23" type="primary">chlB</name>
</gene>
<protein>
    <recommendedName>
        <fullName evidence="5 20">Light-independent protochlorophyllide reductase subunit B</fullName>
        <shortName evidence="20">DPOR subunit B</shortName>
        <shortName evidence="20">LI-POR subunit B</shortName>
        <ecNumber evidence="4 20">1.3.7.7</ecNumber>
    </recommendedName>
</protein>
<dbReference type="GO" id="GO:0016636">
    <property type="term" value="F:oxidoreductase activity, acting on the CH-CH group of donors, iron-sulfur protein as acceptor"/>
    <property type="evidence" value="ECO:0007669"/>
    <property type="project" value="UniProtKB-UniRule"/>
</dbReference>
<dbReference type="GeneID" id="22160877"/>
<comment type="function">
    <text evidence="17 20">Component of the dark-operative protochlorophyllide reductase (DPOR) that uses Mg-ATP and reduced ferredoxin to reduce ring D of protochlorophyllide (Pchlide) to form chlorophyllide a (Chlide). This reaction is light-independent. The NB-protein (ChlN-ChlB) is the catalytic component of the complex.</text>
</comment>
<evidence type="ECO:0000256" key="11">
    <source>
        <dbReference type="ARBA" id="ARBA00022741"/>
    </source>
</evidence>
<evidence type="ECO:0000259" key="22">
    <source>
        <dbReference type="Pfam" id="PF08369"/>
    </source>
</evidence>
<dbReference type="CDD" id="cd01981">
    <property type="entry name" value="Pchlide_reductase_B"/>
    <property type="match status" value="1"/>
</dbReference>
<dbReference type="GO" id="GO:0016730">
    <property type="term" value="F:oxidoreductase activity, acting on iron-sulfur proteins as donors"/>
    <property type="evidence" value="ECO:0007669"/>
    <property type="project" value="InterPro"/>
</dbReference>
<evidence type="ECO:0000256" key="6">
    <source>
        <dbReference type="ARBA" id="ARBA00022485"/>
    </source>
</evidence>
<dbReference type="GO" id="GO:0019685">
    <property type="term" value="P:photosynthesis, dark reaction"/>
    <property type="evidence" value="ECO:0007669"/>
    <property type="project" value="InterPro"/>
</dbReference>
<dbReference type="InterPro" id="IPR013580">
    <property type="entry name" value="LI-POR_suB-like_C"/>
</dbReference>
<dbReference type="Gene3D" id="1.10.8.550">
    <property type="entry name" value="Proto-chlorophyllide reductase 57 kD subunit B"/>
    <property type="match status" value="1"/>
</dbReference>
<keyword evidence="13 20" id="KW-0560">Oxidoreductase</keyword>
<evidence type="ECO:0000259" key="21">
    <source>
        <dbReference type="Pfam" id="PF00148"/>
    </source>
</evidence>
<keyword evidence="12 20" id="KW-0067">ATP-binding</keyword>
<evidence type="ECO:0000256" key="18">
    <source>
        <dbReference type="ARBA" id="ARBA00025959"/>
    </source>
</evidence>
<dbReference type="Pfam" id="PF00148">
    <property type="entry name" value="Oxidored_nitro"/>
    <property type="match status" value="2"/>
</dbReference>
<keyword evidence="9 23" id="KW-0934">Plastid</keyword>
<evidence type="ECO:0000256" key="5">
    <source>
        <dbReference type="ARBA" id="ARBA00017673"/>
    </source>
</evidence>
<dbReference type="EC" id="1.3.7.7" evidence="4 20"/>
<dbReference type="InterPro" id="IPR000510">
    <property type="entry name" value="Nase/OxRdtase_comp1"/>
</dbReference>
<dbReference type="GO" id="GO:0005524">
    <property type="term" value="F:ATP binding"/>
    <property type="evidence" value="ECO:0007669"/>
    <property type="project" value="UniProtKB-UniRule"/>
</dbReference>
<dbReference type="Pfam" id="PF08369">
    <property type="entry name" value="PCP_red"/>
    <property type="match status" value="1"/>
</dbReference>
<evidence type="ECO:0000256" key="12">
    <source>
        <dbReference type="ARBA" id="ARBA00022840"/>
    </source>
</evidence>
<evidence type="ECO:0000256" key="2">
    <source>
        <dbReference type="ARBA" id="ARBA00004949"/>
    </source>
</evidence>
<evidence type="ECO:0000256" key="4">
    <source>
        <dbReference type="ARBA" id="ARBA00012713"/>
    </source>
</evidence>
<comment type="similarity">
    <text evidence="3 20">Belongs to the ChlB/BchB/BchZ family.</text>
</comment>
<evidence type="ECO:0000256" key="9">
    <source>
        <dbReference type="ARBA" id="ARBA00022640"/>
    </source>
</evidence>
<evidence type="ECO:0000256" key="13">
    <source>
        <dbReference type="ARBA" id="ARBA00023002"/>
    </source>
</evidence>
<organism evidence="23">
    <name type="scientific">Botryococcus braunii</name>
    <name type="common">Green alga</name>
    <dbReference type="NCBI Taxonomy" id="38881"/>
    <lineage>
        <taxon>Eukaryota</taxon>
        <taxon>Viridiplantae</taxon>
        <taxon>Chlorophyta</taxon>
        <taxon>core chlorophytes</taxon>
        <taxon>Trebouxiophyceae</taxon>
        <taxon>Trebouxiophyceae incertae sedis</taxon>
        <taxon>Elliptochloris clade</taxon>
        <taxon>Botryococcus</taxon>
    </lineage>
</organism>
<evidence type="ECO:0000256" key="20">
    <source>
        <dbReference type="HAMAP-Rule" id="MF_00353"/>
    </source>
</evidence>
<feature type="binding site" evidence="20">
    <location>
        <begin position="484"/>
        <end position="485"/>
    </location>
    <ligand>
        <name>substrate</name>
    </ligand>
</feature>
<dbReference type="Gene3D" id="3.40.50.1980">
    <property type="entry name" value="Nitrogenase molybdenum iron protein domain"/>
    <property type="match status" value="3"/>
</dbReference>
<keyword evidence="11 20" id="KW-0547">Nucleotide-binding</keyword>
<dbReference type="GO" id="GO:0009507">
    <property type="term" value="C:chloroplast"/>
    <property type="evidence" value="ECO:0007669"/>
    <property type="project" value="UniProtKB-SubCell"/>
</dbReference>
<dbReference type="RefSeq" id="YP_009106506.1">
    <property type="nucleotide sequence ID" value="NC_025545.1"/>
</dbReference>
<reference evidence="23" key="1">
    <citation type="journal article" date="2014" name="BMC Evol. Biol.">
        <title>Chloroplast phylogenomic analysis resolves deep-level relationships within the green algal class Trebouxiophyceae.</title>
        <authorList>
            <person name="Lemieux C."/>
            <person name="Otis C."/>
            <person name="Turmel M."/>
        </authorList>
    </citation>
    <scope>NUCLEOTIDE SEQUENCE</scope>
</reference>
<feature type="domain" description="Light-independent protochlorophyllide reductase subunit B-like C-terminal" evidence="22">
    <location>
        <begin position="523"/>
        <end position="567"/>
    </location>
</feature>
<feature type="binding site" evidence="20">
    <location>
        <position position="36"/>
    </location>
    <ligand>
        <name>[4Fe-4S] cluster</name>
        <dbReference type="ChEBI" id="CHEBI:49883"/>
        <note>ligand shared with heterodimeric partner</note>
    </ligand>
</feature>
<evidence type="ECO:0000256" key="17">
    <source>
        <dbReference type="ARBA" id="ARBA00025201"/>
    </source>
</evidence>
<dbReference type="SUPFAM" id="SSF53807">
    <property type="entry name" value="Helical backbone' metal receptor"/>
    <property type="match status" value="1"/>
</dbReference>
<keyword evidence="8 20" id="KW-0602">Photosynthesis</keyword>
<feature type="domain" description="Nitrogenase/oxidoreductase component 1" evidence="21">
    <location>
        <begin position="12"/>
        <end position="265"/>
    </location>
</feature>
<dbReference type="InterPro" id="IPR042298">
    <property type="entry name" value="P-CP_red_C"/>
</dbReference>
<dbReference type="InterPro" id="IPR016209">
    <property type="entry name" value="Protochlorophyllide_Rdtase"/>
</dbReference>
<keyword evidence="6 20" id="KW-0004">4Fe-4S</keyword>
<evidence type="ECO:0000256" key="7">
    <source>
        <dbReference type="ARBA" id="ARBA00022528"/>
    </source>
</evidence>
<comment type="catalytic activity">
    <reaction evidence="19 20">
        <text>chlorophyllide a + oxidized 2[4Fe-4S]-[ferredoxin] + 2 ADP + 2 phosphate = protochlorophyllide a + reduced 2[4Fe-4S]-[ferredoxin] + 2 ATP + 2 H2O</text>
        <dbReference type="Rhea" id="RHEA:28202"/>
        <dbReference type="Rhea" id="RHEA-COMP:10002"/>
        <dbReference type="Rhea" id="RHEA-COMP:10004"/>
        <dbReference type="ChEBI" id="CHEBI:15377"/>
        <dbReference type="ChEBI" id="CHEBI:30616"/>
        <dbReference type="ChEBI" id="CHEBI:33722"/>
        <dbReference type="ChEBI" id="CHEBI:33723"/>
        <dbReference type="ChEBI" id="CHEBI:43474"/>
        <dbReference type="ChEBI" id="CHEBI:83348"/>
        <dbReference type="ChEBI" id="CHEBI:83350"/>
        <dbReference type="ChEBI" id="CHEBI:456216"/>
        <dbReference type="EC" id="1.3.7.7"/>
    </reaction>
</comment>
<dbReference type="HAMAP" id="MF_00353">
    <property type="entry name" value="ChlB_BchB"/>
    <property type="match status" value="1"/>
</dbReference>
<feature type="domain" description="Nitrogenase/oxidoreductase component 1" evidence="21">
    <location>
        <begin position="342"/>
        <end position="481"/>
    </location>
</feature>
<dbReference type="InterPro" id="IPR005969">
    <property type="entry name" value="Protochl_reductB"/>
</dbReference>
<dbReference type="InterPro" id="IPR050152">
    <property type="entry name" value="ChlB/BchB/BchZ"/>
</dbReference>
<dbReference type="GO" id="GO:0036068">
    <property type="term" value="P:light-independent chlorophyll biosynthetic process"/>
    <property type="evidence" value="ECO:0007669"/>
    <property type="project" value="UniProtKB-UniRule"/>
</dbReference>
<evidence type="ECO:0000256" key="8">
    <source>
        <dbReference type="ARBA" id="ARBA00022531"/>
    </source>
</evidence>
<feature type="active site" description="Proton donor" evidence="20">
    <location>
        <position position="349"/>
    </location>
</feature>
<dbReference type="PIRSF" id="PIRSF000163">
    <property type="entry name" value="PCP_ChlB"/>
    <property type="match status" value="1"/>
</dbReference>
<dbReference type="EMBL" id="KM462884">
    <property type="protein sequence ID" value="AIT95314.1"/>
    <property type="molecule type" value="Genomic_DNA"/>
</dbReference>
<geneLocation type="chloroplast" evidence="23"/>
<evidence type="ECO:0000256" key="19">
    <source>
        <dbReference type="ARBA" id="ARBA00049483"/>
    </source>
</evidence>
<keyword evidence="7 23" id="KW-0150">Chloroplast</keyword>
<dbReference type="Gene3D" id="1.20.89.20">
    <property type="match status" value="1"/>
</dbReference>
<evidence type="ECO:0000256" key="14">
    <source>
        <dbReference type="ARBA" id="ARBA00023004"/>
    </source>
</evidence>